<dbReference type="AlphaFoldDB" id="A0AAE4MDJ7"/>
<dbReference type="Gene3D" id="1.25.40.290">
    <property type="entry name" value="ARM repeat domains"/>
    <property type="match status" value="1"/>
</dbReference>
<comment type="caution">
    <text evidence="1">The sequence shown here is derived from an EMBL/GenBank/DDBJ whole genome shotgun (WGS) entry which is preliminary data.</text>
</comment>
<evidence type="ECO:0000313" key="1">
    <source>
        <dbReference type="EMBL" id="MDV0442244.1"/>
    </source>
</evidence>
<dbReference type="RefSeq" id="WP_338094657.1">
    <property type="nucleotide sequence ID" value="NZ_JAWDKA010000008.1"/>
</dbReference>
<dbReference type="EMBL" id="JAWDKA010000008">
    <property type="protein sequence ID" value="MDV0442244.1"/>
    <property type="molecule type" value="Genomic_DNA"/>
</dbReference>
<accession>A0AAE4MDJ7</accession>
<evidence type="ECO:0000313" key="2">
    <source>
        <dbReference type="Proteomes" id="UP001273136"/>
    </source>
</evidence>
<sequence>MLIKDYYNHDYAKMLADRISERYEALDRDGFVADVTAAVEGKEYTQRMYAIVEVFDRYLPEYPETIKLFGEMLGPKLSSIGDMYSEGMWLAPIGKYVEAHCVEYPEHFTASVMFVKELTKRHTGEFAMRPLIVAYPKKSMTVLRRWSLEKNVFVRRLSSECMRVSLPWAKKMTAAVEQFDLYVEILSNLRYDEDTYVQRTVANNLNDLYKYDSEKAQFIVDAWMRNNPTKATLWIIHHGSRSLRKK</sequence>
<dbReference type="Proteomes" id="UP001273136">
    <property type="component" value="Unassembled WGS sequence"/>
</dbReference>
<name>A0AAE4MDJ7_9EURY</name>
<evidence type="ECO:0008006" key="3">
    <source>
        <dbReference type="Google" id="ProtNLM"/>
    </source>
</evidence>
<gene>
    <name evidence="1" type="primary">yhaZ</name>
    <name evidence="1" type="ORF">McpAg1_14760</name>
</gene>
<proteinExistence type="predicted"/>
<dbReference type="SUPFAM" id="SSF48371">
    <property type="entry name" value="ARM repeat"/>
    <property type="match status" value="1"/>
</dbReference>
<dbReference type="InterPro" id="IPR016024">
    <property type="entry name" value="ARM-type_fold"/>
</dbReference>
<reference evidence="1" key="1">
    <citation type="submission" date="2023-06" db="EMBL/GenBank/DDBJ databases">
        <title>Genome sequence of Methancorpusculaceae sp. Ag1.</title>
        <authorList>
            <person name="Protasov E."/>
            <person name="Platt K."/>
            <person name="Poehlein A."/>
            <person name="Daniel R."/>
            <person name="Brune A."/>
        </authorList>
    </citation>
    <scope>NUCLEOTIDE SEQUENCE</scope>
    <source>
        <strain evidence="1">Ag1</strain>
    </source>
</reference>
<protein>
    <recommendedName>
        <fullName evidence="3">DNA alkylation repair protein</fullName>
    </recommendedName>
</protein>
<keyword evidence="2" id="KW-1185">Reference proteome</keyword>
<organism evidence="1 2">
    <name type="scientific">Methanorbis furvi</name>
    <dbReference type="NCBI Taxonomy" id="3028299"/>
    <lineage>
        <taxon>Archaea</taxon>
        <taxon>Methanobacteriati</taxon>
        <taxon>Methanobacteriota</taxon>
        <taxon>Stenosarchaea group</taxon>
        <taxon>Methanomicrobia</taxon>
        <taxon>Methanomicrobiales</taxon>
        <taxon>Methanocorpusculaceae</taxon>
        <taxon>Methanorbis</taxon>
    </lineage>
</organism>